<dbReference type="AlphaFoldDB" id="A0A7I8V7V7"/>
<evidence type="ECO:0000313" key="8">
    <source>
        <dbReference type="Proteomes" id="UP000549394"/>
    </source>
</evidence>
<evidence type="ECO:0000256" key="6">
    <source>
        <dbReference type="RuleBase" id="RU368066"/>
    </source>
</evidence>
<proteinExistence type="inferred from homology"/>
<comment type="caution">
    <text evidence="7">The sequence shown here is derived from an EMBL/GenBank/DDBJ whole genome shotgun (WGS) entry which is preliminary data.</text>
</comment>
<comment type="function">
    <text evidence="6">Choline transporter.</text>
</comment>
<accession>A0A7I8V7V7</accession>
<protein>
    <recommendedName>
        <fullName evidence="6">Choline transporter-like protein</fullName>
    </recommendedName>
</protein>
<evidence type="ECO:0000256" key="2">
    <source>
        <dbReference type="ARBA" id="ARBA00007168"/>
    </source>
</evidence>
<comment type="similarity">
    <text evidence="2 6">Belongs to the CTL (choline transporter-like) family.</text>
</comment>
<feature type="transmembrane region" description="Helical" evidence="6">
    <location>
        <begin position="221"/>
        <end position="242"/>
    </location>
</feature>
<feature type="transmembrane region" description="Helical" evidence="6">
    <location>
        <begin position="546"/>
        <end position="566"/>
    </location>
</feature>
<feature type="transmembrane region" description="Helical" evidence="6">
    <location>
        <begin position="24"/>
        <end position="46"/>
    </location>
</feature>
<dbReference type="Proteomes" id="UP000549394">
    <property type="component" value="Unassembled WGS sequence"/>
</dbReference>
<organism evidence="7 8">
    <name type="scientific">Dimorphilus gyrociliatus</name>
    <dbReference type="NCBI Taxonomy" id="2664684"/>
    <lineage>
        <taxon>Eukaryota</taxon>
        <taxon>Metazoa</taxon>
        <taxon>Spiralia</taxon>
        <taxon>Lophotrochozoa</taxon>
        <taxon>Annelida</taxon>
        <taxon>Polychaeta</taxon>
        <taxon>Polychaeta incertae sedis</taxon>
        <taxon>Dinophilidae</taxon>
        <taxon>Dimorphilus</taxon>
    </lineage>
</organism>
<dbReference type="EMBL" id="CAJFCJ010000002">
    <property type="protein sequence ID" value="CAD5111762.1"/>
    <property type="molecule type" value="Genomic_DNA"/>
</dbReference>
<feature type="transmembrane region" description="Helical" evidence="6">
    <location>
        <begin position="443"/>
        <end position="461"/>
    </location>
</feature>
<evidence type="ECO:0000256" key="3">
    <source>
        <dbReference type="ARBA" id="ARBA00022692"/>
    </source>
</evidence>
<evidence type="ECO:0000256" key="4">
    <source>
        <dbReference type="ARBA" id="ARBA00022989"/>
    </source>
</evidence>
<reference evidence="7 8" key="1">
    <citation type="submission" date="2020-08" db="EMBL/GenBank/DDBJ databases">
        <authorList>
            <person name="Hejnol A."/>
        </authorList>
    </citation>
    <scope>NUCLEOTIDE SEQUENCE [LARGE SCALE GENOMIC DNA]</scope>
</reference>
<keyword evidence="5 6" id="KW-0472">Membrane</keyword>
<evidence type="ECO:0000256" key="5">
    <source>
        <dbReference type="ARBA" id="ARBA00023136"/>
    </source>
</evidence>
<feature type="transmembrane region" description="Helical" evidence="6">
    <location>
        <begin position="347"/>
        <end position="369"/>
    </location>
</feature>
<dbReference type="OrthoDB" id="420519at2759"/>
<name>A0A7I8V7V7_9ANNE</name>
<feature type="transmembrane region" description="Helical" evidence="6">
    <location>
        <begin position="248"/>
        <end position="270"/>
    </location>
</feature>
<gene>
    <name evidence="7" type="ORF">DGYR_LOCUS1002</name>
</gene>
<keyword evidence="8" id="KW-1185">Reference proteome</keyword>
<dbReference type="PANTHER" id="PTHR12385:SF12">
    <property type="entry name" value="CHOLINE TRANSPORTER-LIKE PROTEIN"/>
    <property type="match status" value="1"/>
</dbReference>
<feature type="transmembrane region" description="Helical" evidence="6">
    <location>
        <begin position="296"/>
        <end position="319"/>
    </location>
</feature>
<feature type="transmembrane region" description="Helical" evidence="6">
    <location>
        <begin position="390"/>
        <end position="415"/>
    </location>
</feature>
<dbReference type="InterPro" id="IPR007603">
    <property type="entry name" value="Choline_transptr-like"/>
</dbReference>
<sequence length="674" mass="76551">MTCCGEESDGNGLPKESLKVQKQGFTDIPCCLIFLVFVGGMGYIAAHAFINGDIYRLYYGYDSYGNTCGRKNSKIESLQKFNISNNGRDMTDKTKVFFLDIKNFKSAISLCVKKCPESTLSSNKDIKNFAEKADSNLCTYETDVDEYESQANGKLGPCPSLPVLASTSILSRCVPDLLKAKKTLDQANRTRLGNVLTEYFSEVSEFLRESVLDFVKKWKEVLIVCAITIVLAFIFVFILRFIASVVAYLSMIIAVVGAIAGTLFVWWKFYDIIKREEKLKDYSIPFINLDVSNKKVFLGLGIFFSICTIILILIVVVMFKRIRLVAALFHEAGKVFMNTPTLLFQPVWTLLVLGVYLLFWAMSMAFLVSSEPPKYRNDTMTVEFKRDTKLTIFYAYYFVALIWICEFIIACQQMVVAGTVTDWYFDREKEFATFRVLRSTKNLILFHLGSVAFGSFIILLVKLPRAILMYIDQKTRGKKTKCAEFMLKCCQCCLWCLEKALKFLNENAYTIITIRKTNFCKSACIALKIIASNILRVSAINCVGNFILFLGKIGITAIGVGVTIVWLKFVRGVDVGSRDDLELWGIPVVFMCVFSFLIAHCFLSVYDMVIDSLLLCFCEDMRINDGSEEKPYFMNKSLLVGTFLDLSFFFQPKIVFSKDNNYRSITNLIEIGIR</sequence>
<dbReference type="Pfam" id="PF04515">
    <property type="entry name" value="Choline_transpo"/>
    <property type="match status" value="1"/>
</dbReference>
<dbReference type="PANTHER" id="PTHR12385">
    <property type="entry name" value="CHOLINE TRANSPORTER-LIKE (SLC FAMILY 44)"/>
    <property type="match status" value="1"/>
</dbReference>
<dbReference type="GO" id="GO:0005886">
    <property type="term" value="C:plasma membrane"/>
    <property type="evidence" value="ECO:0007669"/>
    <property type="project" value="UniProtKB-SubCell"/>
</dbReference>
<evidence type="ECO:0000256" key="1">
    <source>
        <dbReference type="ARBA" id="ARBA00004141"/>
    </source>
</evidence>
<feature type="transmembrane region" description="Helical" evidence="6">
    <location>
        <begin position="586"/>
        <end position="606"/>
    </location>
</feature>
<dbReference type="GO" id="GO:0022857">
    <property type="term" value="F:transmembrane transporter activity"/>
    <property type="evidence" value="ECO:0007669"/>
    <property type="project" value="UniProtKB-UniRule"/>
</dbReference>
<comment type="subcellular location">
    <subcellularLocation>
        <location evidence="6">Cell membrane</location>
        <topology evidence="6">Multi-pass membrane protein</topology>
    </subcellularLocation>
    <subcellularLocation>
        <location evidence="1">Membrane</location>
        <topology evidence="1">Multi-pass membrane protein</topology>
    </subcellularLocation>
</comment>
<keyword evidence="4 6" id="KW-1133">Transmembrane helix</keyword>
<evidence type="ECO:0000313" key="7">
    <source>
        <dbReference type="EMBL" id="CAD5111762.1"/>
    </source>
</evidence>
<keyword evidence="3 6" id="KW-0812">Transmembrane</keyword>